<gene>
    <name evidence="1" type="ORF">PCOR1329_LOCUS41329</name>
</gene>
<evidence type="ECO:0000313" key="2">
    <source>
        <dbReference type="Proteomes" id="UP001189429"/>
    </source>
</evidence>
<reference evidence="1" key="1">
    <citation type="submission" date="2023-10" db="EMBL/GenBank/DDBJ databases">
        <authorList>
            <person name="Chen Y."/>
            <person name="Shah S."/>
            <person name="Dougan E. K."/>
            <person name="Thang M."/>
            <person name="Chan C."/>
        </authorList>
    </citation>
    <scope>NUCLEOTIDE SEQUENCE [LARGE SCALE GENOMIC DNA]</scope>
</reference>
<feature type="non-terminal residue" evidence="1">
    <location>
        <position position="291"/>
    </location>
</feature>
<proteinExistence type="predicted"/>
<protein>
    <recommendedName>
        <fullName evidence="3">FACT complex subunit</fullName>
    </recommendedName>
</protein>
<name>A0ABN9TQI7_9DINO</name>
<evidence type="ECO:0008006" key="3">
    <source>
        <dbReference type="Google" id="ProtNLM"/>
    </source>
</evidence>
<organism evidence="1 2">
    <name type="scientific">Prorocentrum cordatum</name>
    <dbReference type="NCBI Taxonomy" id="2364126"/>
    <lineage>
        <taxon>Eukaryota</taxon>
        <taxon>Sar</taxon>
        <taxon>Alveolata</taxon>
        <taxon>Dinophyceae</taxon>
        <taxon>Prorocentrales</taxon>
        <taxon>Prorocentraceae</taxon>
        <taxon>Prorocentrum</taxon>
    </lineage>
</organism>
<sequence length="291" mass="31894">MQAHCYETLFECSTPDELAEFVASWEQSFLIANDLPGEAKASCGYIEAHLTGKKQRNAKEERDAEKKRQHAAILKVKQDAKSAADKIRAARNPPAKPPADTMPIFLAAWDEIDNVTTVVEIPSKDAADVWDIPFAVDKHNDMMLLMGNSSLQKELAAWVSDFRQKLEPRGQKILQGSGKDDGSGLNEATGFFEKWQPPHVDVSSVEGGSSFMNSIWKVGYKGGMEVLATGRVRGMFIKADTLFQAFNGEGCPESPKQFHVADSKSAIIEKISKMGATTLKDAKAAGVSMRK</sequence>
<keyword evidence="2" id="KW-1185">Reference proteome</keyword>
<evidence type="ECO:0000313" key="1">
    <source>
        <dbReference type="EMBL" id="CAK0848381.1"/>
    </source>
</evidence>
<comment type="caution">
    <text evidence="1">The sequence shown here is derived from an EMBL/GenBank/DDBJ whole genome shotgun (WGS) entry which is preliminary data.</text>
</comment>
<dbReference type="Proteomes" id="UP001189429">
    <property type="component" value="Unassembled WGS sequence"/>
</dbReference>
<dbReference type="EMBL" id="CAUYUJ010014973">
    <property type="protein sequence ID" value="CAK0848381.1"/>
    <property type="molecule type" value="Genomic_DNA"/>
</dbReference>
<accession>A0ABN9TQI7</accession>